<evidence type="ECO:0000313" key="2">
    <source>
        <dbReference type="EMBL" id="KQB37810.1"/>
    </source>
</evidence>
<comment type="caution">
    <text evidence="2">The sequence shown here is derived from an EMBL/GenBank/DDBJ whole genome shotgun (WGS) entry which is preliminary data.</text>
</comment>
<dbReference type="EMBL" id="JRLF01000015">
    <property type="protein sequence ID" value="KQB37810.1"/>
    <property type="molecule type" value="Genomic_DNA"/>
</dbReference>
<dbReference type="PATRIC" id="fig|362413.3.peg.2926"/>
<organism evidence="2 3">
    <name type="scientific">Flavobacterium aquidurense</name>
    <dbReference type="NCBI Taxonomy" id="362413"/>
    <lineage>
        <taxon>Bacteria</taxon>
        <taxon>Pseudomonadati</taxon>
        <taxon>Bacteroidota</taxon>
        <taxon>Flavobacteriia</taxon>
        <taxon>Flavobacteriales</taxon>
        <taxon>Flavobacteriaceae</taxon>
        <taxon>Flavobacterium</taxon>
    </lineage>
</organism>
<feature type="domain" description="DUF2314" evidence="1">
    <location>
        <begin position="38"/>
        <end position="160"/>
    </location>
</feature>
<dbReference type="AlphaFoldDB" id="A0A0Q0VVH6"/>
<sequence>MKSKILFVFITFCLISCKNSDKLERENQPDIYHVEDNDKEMAQAIKEANETLSDFNLALGNPKIEVKSLKVKFESANGNEHIWLSNVTYKNGKYSGVLDNEPEYITEHKIGDKIAVDSKNISDWMYLEDGKLFGGYTIKVLRNRMSLPERKQFDSESGMQID</sequence>
<dbReference type="RefSeq" id="WP_055098530.1">
    <property type="nucleotide sequence ID" value="NZ_JRLF01000015.1"/>
</dbReference>
<proteinExistence type="predicted"/>
<dbReference type="OrthoDB" id="884440at2"/>
<dbReference type="InterPro" id="IPR018756">
    <property type="entry name" value="DUF2314"/>
</dbReference>
<evidence type="ECO:0000313" key="3">
    <source>
        <dbReference type="Proteomes" id="UP000050443"/>
    </source>
</evidence>
<name>A0A0Q0VVH6_9FLAO</name>
<dbReference type="STRING" id="362413.RC62_2976"/>
<accession>A0A0Q0VVH6</accession>
<protein>
    <recommendedName>
        <fullName evidence="1">DUF2314 domain-containing protein</fullName>
    </recommendedName>
</protein>
<dbReference type="Pfam" id="PF10077">
    <property type="entry name" value="DUF2314"/>
    <property type="match status" value="1"/>
</dbReference>
<reference evidence="2 3" key="1">
    <citation type="submission" date="2014-09" db="EMBL/GenBank/DDBJ databases">
        <title>Genome sequence of Flavobacterium aquidurense RC62.</title>
        <authorList>
            <person name="Kim J.F."/>
            <person name="Kwak M.-J."/>
        </authorList>
    </citation>
    <scope>NUCLEOTIDE SEQUENCE [LARGE SCALE GENOMIC DNA]</scope>
    <source>
        <strain evidence="2 3">RC62</strain>
    </source>
</reference>
<evidence type="ECO:0000259" key="1">
    <source>
        <dbReference type="Pfam" id="PF10077"/>
    </source>
</evidence>
<gene>
    <name evidence="2" type="ORF">RC62_2976</name>
</gene>
<dbReference type="Proteomes" id="UP000050443">
    <property type="component" value="Unassembled WGS sequence"/>
</dbReference>